<evidence type="ECO:0000256" key="1">
    <source>
        <dbReference type="ARBA" id="ARBA00022670"/>
    </source>
</evidence>
<dbReference type="EMBL" id="JACOOK010000003">
    <property type="protein sequence ID" value="MBC5616707.1"/>
    <property type="molecule type" value="Genomic_DNA"/>
</dbReference>
<proteinExistence type="predicted"/>
<dbReference type="Gene3D" id="3.40.50.1820">
    <property type="entry name" value="alpha/beta hydrolase"/>
    <property type="match status" value="1"/>
</dbReference>
<evidence type="ECO:0000259" key="4">
    <source>
        <dbReference type="Pfam" id="PF00930"/>
    </source>
</evidence>
<gene>
    <name evidence="5" type="ORF">H8S08_06705</name>
</gene>
<evidence type="ECO:0000256" key="2">
    <source>
        <dbReference type="ARBA" id="ARBA00022801"/>
    </source>
</evidence>
<dbReference type="Pfam" id="PF00326">
    <property type="entry name" value="Peptidase_S9"/>
    <property type="match status" value="1"/>
</dbReference>
<comment type="caution">
    <text evidence="5">The sequence shown here is derived from an EMBL/GenBank/DDBJ whole genome shotgun (WGS) entry which is preliminary data.</text>
</comment>
<reference evidence="5 6" key="1">
    <citation type="submission" date="2020-08" db="EMBL/GenBank/DDBJ databases">
        <title>Genome public.</title>
        <authorList>
            <person name="Liu C."/>
            <person name="Sun Q."/>
        </authorList>
    </citation>
    <scope>NUCLEOTIDE SEQUENCE [LARGE SCALE GENOMIC DNA]</scope>
    <source>
        <strain evidence="5 6">New-7</strain>
    </source>
</reference>
<keyword evidence="1" id="KW-0645">Protease</keyword>
<protein>
    <submittedName>
        <fullName evidence="5">S9 family peptidase</fullName>
    </submittedName>
</protein>
<dbReference type="InterPro" id="IPR002469">
    <property type="entry name" value="Peptidase_S9B_N"/>
</dbReference>
<dbReference type="Proteomes" id="UP000636891">
    <property type="component" value="Unassembled WGS sequence"/>
</dbReference>
<keyword evidence="2" id="KW-0378">Hydrolase</keyword>
<feature type="domain" description="Dipeptidylpeptidase IV N-terminal" evidence="4">
    <location>
        <begin position="83"/>
        <end position="423"/>
    </location>
</feature>
<evidence type="ECO:0000259" key="3">
    <source>
        <dbReference type="Pfam" id="PF00326"/>
    </source>
</evidence>
<keyword evidence="6" id="KW-1185">Reference proteome</keyword>
<feature type="domain" description="Peptidase S9 prolyl oligopeptidase catalytic" evidence="3">
    <location>
        <begin position="511"/>
        <end position="703"/>
    </location>
</feature>
<name>A0ABR7CMC5_9BACT</name>
<dbReference type="PANTHER" id="PTHR11731:SF193">
    <property type="entry name" value="DIPEPTIDYL PEPTIDASE 9"/>
    <property type="match status" value="1"/>
</dbReference>
<dbReference type="PROSITE" id="PS00708">
    <property type="entry name" value="PRO_ENDOPEP_SER"/>
    <property type="match status" value="1"/>
</dbReference>
<dbReference type="InterPro" id="IPR029058">
    <property type="entry name" value="AB_hydrolase_fold"/>
</dbReference>
<accession>A0ABR7CMC5</accession>
<dbReference type="Pfam" id="PF00930">
    <property type="entry name" value="DPPIV_N"/>
    <property type="match status" value="1"/>
</dbReference>
<evidence type="ECO:0000313" key="5">
    <source>
        <dbReference type="EMBL" id="MBC5616707.1"/>
    </source>
</evidence>
<dbReference type="InterPro" id="IPR001375">
    <property type="entry name" value="Peptidase_S9_cat"/>
</dbReference>
<dbReference type="Gene3D" id="2.140.10.30">
    <property type="entry name" value="Dipeptidylpeptidase IV, N-terminal domain"/>
    <property type="match status" value="1"/>
</dbReference>
<dbReference type="SUPFAM" id="SSF53474">
    <property type="entry name" value="alpha/beta-Hydrolases"/>
    <property type="match status" value="1"/>
</dbReference>
<dbReference type="PANTHER" id="PTHR11731">
    <property type="entry name" value="PROTEASE FAMILY S9B,C DIPEPTIDYL-PEPTIDASE IV-RELATED"/>
    <property type="match status" value="1"/>
</dbReference>
<sequence>MAALILNPGAAAQGRFDYADLRGGLFTPKTVGGVRSMRDGEHYTAVDSGRIVRYSYRTGERLAVIFDRATATPSIDFTDYRFSADETRILLSTDVKPVYRRSFTAEYWIFDTKDGSLRRLSTGGPQQQAAFSPDGHRVAFVRDNDLFVADLADGAERRITSDGRKNHIINGIPDWVYEEEFAFARAFEWSPDGRRIAWLRFDESRVREYNMNRFDGKLYPENYTFKYPKAGEENSIVELYCHDLETGETVRIDTGGETDRYIPRLLWTPSGELAFYRLNRLQNHFEVLLSDRNGATRVVYDERDERYVEHADRSTVTFLPDGDRFVVRSERNGYMHLYLHSIRKGFLKQLTDGQWEVTAMLGVSDDRVYYLSTETSPLRRDLYAVRLDGKDKKRLTGGDGTYNILPSEGFRYYISYFSNVETPERITLHAADGRLIRTLEDNAALRDTLVEQGVPVKEFFTFRNSEGIELNGYLLRPGDFDPAKKYPVLMTQYSGPGSQQVADRWTMDWTDVLAQQGYIVACVDGRGTGFRGESFRKCTYRQLGRYETEDQIEAARYLGSLPYVDGSRIGIYGWSYGGFMALNCILKGNDVFRIAIAVAPVTSWRFYDTVYTEIYNGMPQDNPSGYDDNSPIRFADRLEGKLLIAHGTADDNVHIQNTYEMAAQLTAHGKPFEMRIYPDKNHSMGNARHHLLERCIEFVKENL</sequence>
<dbReference type="InterPro" id="IPR050278">
    <property type="entry name" value="Serine_Prot_S9B/DPPIV"/>
</dbReference>
<dbReference type="InterPro" id="IPR002471">
    <property type="entry name" value="Pept_S9_AS"/>
</dbReference>
<organism evidence="5 6">
    <name type="scientific">Alistipes hominis</name>
    <dbReference type="NCBI Taxonomy" id="2763015"/>
    <lineage>
        <taxon>Bacteria</taxon>
        <taxon>Pseudomonadati</taxon>
        <taxon>Bacteroidota</taxon>
        <taxon>Bacteroidia</taxon>
        <taxon>Bacteroidales</taxon>
        <taxon>Rikenellaceae</taxon>
        <taxon>Alistipes</taxon>
    </lineage>
</organism>
<evidence type="ECO:0000313" key="6">
    <source>
        <dbReference type="Proteomes" id="UP000636891"/>
    </source>
</evidence>
<dbReference type="SUPFAM" id="SSF82171">
    <property type="entry name" value="DPP6 N-terminal domain-like"/>
    <property type="match status" value="1"/>
</dbReference>